<protein>
    <submittedName>
        <fullName evidence="1">Stage V sporulation protein AE</fullName>
    </submittedName>
</protein>
<comment type="caution">
    <text evidence="1">The sequence shown here is derived from an EMBL/GenBank/DDBJ whole genome shotgun (WGS) entry which is preliminary data.</text>
</comment>
<dbReference type="EMBL" id="LSBA01000006">
    <property type="protein sequence ID" value="KXZ21525.1"/>
    <property type="molecule type" value="Genomic_DNA"/>
</dbReference>
<name>A0A150F8W5_9BACI</name>
<dbReference type="Pfam" id="PF14097">
    <property type="entry name" value="SpoVAE"/>
    <property type="match status" value="1"/>
</dbReference>
<accession>A0A150F8W5</accession>
<gene>
    <name evidence="1" type="ORF">AXI58_11230</name>
</gene>
<reference evidence="2" key="1">
    <citation type="submission" date="2016-02" db="EMBL/GenBank/DDBJ databases">
        <authorList>
            <person name="Dunlap C."/>
        </authorList>
    </citation>
    <scope>NUCLEOTIDE SEQUENCE [LARGE SCALE GENOMIC DNA]</scope>
    <source>
        <strain evidence="2">NRRL B-41092</strain>
    </source>
</reference>
<dbReference type="InterPro" id="IPR025914">
    <property type="entry name" value="SpoVAE"/>
</dbReference>
<dbReference type="RefSeq" id="WP_061520892.1">
    <property type="nucleotide sequence ID" value="NZ_JARLZY010000025.1"/>
</dbReference>
<dbReference type="AlphaFoldDB" id="A0A150F8W5"/>
<dbReference type="Proteomes" id="UP000075430">
    <property type="component" value="Unassembled WGS sequence"/>
</dbReference>
<keyword evidence="2" id="KW-1185">Reference proteome</keyword>
<proteinExistence type="predicted"/>
<dbReference type="STRING" id="1793963.AXI58_11230"/>
<evidence type="ECO:0000313" key="2">
    <source>
        <dbReference type="Proteomes" id="UP000075430"/>
    </source>
</evidence>
<organism evidence="1 2">
    <name type="scientific">Bacillus nakamurai</name>
    <dbReference type="NCBI Taxonomy" id="1793963"/>
    <lineage>
        <taxon>Bacteria</taxon>
        <taxon>Bacillati</taxon>
        <taxon>Bacillota</taxon>
        <taxon>Bacilli</taxon>
        <taxon>Bacillales</taxon>
        <taxon>Bacillaceae</taxon>
        <taxon>Bacillus</taxon>
    </lineage>
</organism>
<sequence length="203" mass="21960">MTTKRKVILVTDGDVYAAKTIEFAAKKAGGRCISQSKGNPSTRSGPELVKLVKAAPHDPVFVMFDDSGLQGEGPGETALKYVASHPDIEVLGVIAVASKTHQAEWTKVDVSIDRDGEVTEFGVDKIGMREMDEHRMSGDTVYCLDKMDVPLIVGIGDIGKMGRKDDITKGSPVTMKAVEFILERSDFHGEKTGKRHDQSIPGS</sequence>
<evidence type="ECO:0000313" key="1">
    <source>
        <dbReference type="EMBL" id="KXZ21525.1"/>
    </source>
</evidence>
<dbReference type="OrthoDB" id="1679631at2"/>